<proteinExistence type="predicted"/>
<evidence type="ECO:0000313" key="1">
    <source>
        <dbReference type="EMBL" id="KRG18932.1"/>
    </source>
</evidence>
<dbReference type="Proteomes" id="UP000051494">
    <property type="component" value="Unassembled WGS sequence"/>
</dbReference>
<evidence type="ECO:0000313" key="2">
    <source>
        <dbReference type="EMBL" id="MCS5709284.1"/>
    </source>
</evidence>
<evidence type="ECO:0000313" key="3">
    <source>
        <dbReference type="Proteomes" id="UP000051494"/>
    </source>
</evidence>
<sequence length="419" mass="47902">MNDGPLKSLFFSYVSDQDTREFWLLTKHALKKLLFQYQQNLDQFSDFDTRKLAEVFYRLLSNPGKLQLEKDPLFIRELNSEIVLRRCGINLESEEGKLVQQWIEQGLFSYAAFGSSDTPKSMPVIPEKFLDEHNSSLAISELIRQHNLWRLFVGVGKQKEESPLSYHQRQPGALAAMTKSLAFALSTLDQDLDFDILVNIHQACVESVNGVNDLQSQYTHSPYRDNPTTIGFGISMNGNDCNKSMDGYREACLHPGLGIDYSLTSNRVNTTLWGEALKIRVNEILAEYNAKMCLAATREEKLKNIVSTISLIERIHPFWDANCRAICVIALFRELAKQGFPLCVLENPNRFDCFSSHELMQDVIDGFYNYEYLSMHQAFPDEPVYSGEETQACQLLLQELNEIAMVEFNLSSPRNLKFA</sequence>
<keyword evidence="3" id="KW-1185">Reference proteome</keyword>
<accession>A0A0Q9YQ66</accession>
<dbReference type="SUPFAM" id="SSF140931">
    <property type="entry name" value="Fic-like"/>
    <property type="match status" value="1"/>
</dbReference>
<reference evidence="2" key="2">
    <citation type="journal article" date="2016" name="Genome Announc.">
        <title>Draft Genome Sequences of Two Novel Amoeba-Resistant Intranuclear Bacteria, 'Candidatus Berkiella cookevillensis' and 'Candidatus Berkiella aquae'.</title>
        <authorList>
            <person name="Mehari Y.T."/>
            <person name="Arivett B.A."/>
            <person name="Farone A.L."/>
            <person name="Gunderson J.H."/>
            <person name="Farone M.B."/>
        </authorList>
    </citation>
    <scope>NUCLEOTIDE SEQUENCE</scope>
    <source>
        <strain evidence="2">CC99</strain>
    </source>
</reference>
<dbReference type="STRING" id="437022.CC99x_00920"/>
<dbReference type="GO" id="GO:0016740">
    <property type="term" value="F:transferase activity"/>
    <property type="evidence" value="ECO:0007669"/>
    <property type="project" value="UniProtKB-KW"/>
</dbReference>
<organism evidence="1">
    <name type="scientific">Candidatus Berkiella cookevillensis</name>
    <dbReference type="NCBI Taxonomy" id="437022"/>
    <lineage>
        <taxon>Bacteria</taxon>
        <taxon>Pseudomonadati</taxon>
        <taxon>Pseudomonadota</taxon>
        <taxon>Gammaproteobacteria</taxon>
        <taxon>Candidatus Berkiellales</taxon>
        <taxon>Candidatus Berkiellaceae</taxon>
        <taxon>Candidatus Berkiella</taxon>
    </lineage>
</organism>
<dbReference type="InterPro" id="IPR036597">
    <property type="entry name" value="Fido-like_dom_sf"/>
</dbReference>
<dbReference type="OrthoDB" id="6196979at2"/>
<gene>
    <name evidence="1" type="primary">ankX_5</name>
    <name evidence="1" type="ORF">CC99x_00920</name>
    <name evidence="2" type="ORF">CC99x_010245</name>
</gene>
<protein>
    <submittedName>
        <fullName evidence="1">Phosphocholine transferase AnkX</fullName>
        <ecNumber evidence="1">2.7.1.-</ecNumber>
    </submittedName>
</protein>
<dbReference type="Gene3D" id="1.10.3290.10">
    <property type="entry name" value="Fido-like domain"/>
    <property type="match status" value="1"/>
</dbReference>
<comment type="caution">
    <text evidence="1">The sequence shown here is derived from an EMBL/GenBank/DDBJ whole genome shotgun (WGS) entry which is preliminary data.</text>
</comment>
<dbReference type="AlphaFoldDB" id="A0A0Q9YQ66"/>
<reference evidence="1" key="1">
    <citation type="submission" date="2015-09" db="EMBL/GenBank/DDBJ databases">
        <title>Draft Genome Sequences of Two Novel Amoeba-resistant Intranuclear Bacteria, Candidatus Berkiella cookevillensis and Candidatus Berkiella aquae.</title>
        <authorList>
            <person name="Mehari Y.T."/>
            <person name="Arivett B.A."/>
            <person name="Farone A.L."/>
            <person name="Gunderson J.H."/>
            <person name="Farone M.B."/>
        </authorList>
    </citation>
    <scope>NUCLEOTIDE SEQUENCE [LARGE SCALE GENOMIC DNA]</scope>
    <source>
        <strain evidence="1">CC99</strain>
    </source>
</reference>
<reference evidence="2" key="3">
    <citation type="submission" date="2021-06" db="EMBL/GenBank/DDBJ databases">
        <title>Genomic Description and Analysis of Intracellular Bacteria, Candidatus Berkiella cookevillensis and Candidatus Berkiella aquae.</title>
        <authorList>
            <person name="Kidane D.T."/>
            <person name="Mehari Y.T."/>
            <person name="Rice F.C."/>
            <person name="Arivett B.A."/>
            <person name="Farone A.L."/>
            <person name="Berk S.G."/>
            <person name="Farone M.B."/>
        </authorList>
    </citation>
    <scope>NUCLEOTIDE SEQUENCE</scope>
    <source>
        <strain evidence="2">CC99</strain>
    </source>
</reference>
<dbReference type="EC" id="2.7.1.-" evidence="1"/>
<dbReference type="EMBL" id="LKHV01000004">
    <property type="protein sequence ID" value="KRG18932.1"/>
    <property type="molecule type" value="Genomic_DNA"/>
</dbReference>
<name>A0A0Q9YQ66_9GAMM</name>
<dbReference type="EMBL" id="LKHV02000001">
    <property type="protein sequence ID" value="MCS5709284.1"/>
    <property type="molecule type" value="Genomic_DNA"/>
</dbReference>
<keyword evidence="1" id="KW-0808">Transferase</keyword>
<dbReference type="RefSeq" id="WP_057624053.1">
    <property type="nucleotide sequence ID" value="NZ_LKHV02000001.1"/>
</dbReference>